<protein>
    <recommendedName>
        <fullName evidence="1">SURF1-like protein</fullName>
    </recommendedName>
</protein>
<dbReference type="CDD" id="cd06662">
    <property type="entry name" value="SURF1"/>
    <property type="match status" value="1"/>
</dbReference>
<keyword evidence="1" id="KW-1133">Transmembrane helix</keyword>
<feature type="transmembrane region" description="Helical" evidence="1">
    <location>
        <begin position="12"/>
        <end position="33"/>
    </location>
</feature>
<keyword evidence="3" id="KW-1185">Reference proteome</keyword>
<accession>A0ABV7FKX9</accession>
<dbReference type="RefSeq" id="WP_378121103.1">
    <property type="nucleotide sequence ID" value="NZ_JBHRTF010000015.1"/>
</dbReference>
<dbReference type="Pfam" id="PF02104">
    <property type="entry name" value="SURF1"/>
    <property type="match status" value="1"/>
</dbReference>
<organism evidence="2 3">
    <name type="scientific">Cellvibrio fontiphilus</name>
    <dbReference type="NCBI Taxonomy" id="1815559"/>
    <lineage>
        <taxon>Bacteria</taxon>
        <taxon>Pseudomonadati</taxon>
        <taxon>Pseudomonadota</taxon>
        <taxon>Gammaproteobacteria</taxon>
        <taxon>Cellvibrionales</taxon>
        <taxon>Cellvibrionaceae</taxon>
        <taxon>Cellvibrio</taxon>
    </lineage>
</organism>
<keyword evidence="1" id="KW-1003">Cell membrane</keyword>
<keyword evidence="1" id="KW-0812">Transmembrane</keyword>
<keyword evidence="1" id="KW-0472">Membrane</keyword>
<dbReference type="PROSITE" id="PS50895">
    <property type="entry name" value="SURF1"/>
    <property type="match status" value="1"/>
</dbReference>
<evidence type="ECO:0000313" key="2">
    <source>
        <dbReference type="EMBL" id="MFC3117122.1"/>
    </source>
</evidence>
<dbReference type="EMBL" id="JBHRTF010000015">
    <property type="protein sequence ID" value="MFC3117122.1"/>
    <property type="molecule type" value="Genomic_DNA"/>
</dbReference>
<comment type="subcellular location">
    <subcellularLocation>
        <location evidence="1">Cell membrane</location>
        <topology evidence="1">Multi-pass membrane protein</topology>
    </subcellularLocation>
</comment>
<evidence type="ECO:0000313" key="3">
    <source>
        <dbReference type="Proteomes" id="UP001595555"/>
    </source>
</evidence>
<comment type="caution">
    <text evidence="2">The sequence shown here is derived from an EMBL/GenBank/DDBJ whole genome shotgun (WGS) entry which is preliminary data.</text>
</comment>
<name>A0ABV7FKX9_9GAMM</name>
<proteinExistence type="inferred from homology"/>
<comment type="similarity">
    <text evidence="1">Belongs to the SURF1 family.</text>
</comment>
<comment type="caution">
    <text evidence="1">Lacks conserved residue(s) required for the propagation of feature annotation.</text>
</comment>
<reference evidence="3" key="1">
    <citation type="journal article" date="2019" name="Int. J. Syst. Evol. Microbiol.">
        <title>The Global Catalogue of Microorganisms (GCM) 10K type strain sequencing project: providing services to taxonomists for standard genome sequencing and annotation.</title>
        <authorList>
            <consortium name="The Broad Institute Genomics Platform"/>
            <consortium name="The Broad Institute Genome Sequencing Center for Infectious Disease"/>
            <person name="Wu L."/>
            <person name="Ma J."/>
        </authorList>
    </citation>
    <scope>NUCLEOTIDE SEQUENCE [LARGE SCALE GENOMIC DNA]</scope>
    <source>
        <strain evidence="3">KCTC 52237</strain>
    </source>
</reference>
<gene>
    <name evidence="2" type="ORF">ACFODX_16260</name>
</gene>
<sequence length="260" mass="29160">MTIIAFNRYWVIRWHWVVVSLLATAFLMSLSLWQLSRASEKKQTLERIAQWNSAGPFAFNQLTAFDIQELDGVSLKFSARWISPMVWLLDNQLVDGRIGYDVIVAVEEVASPIVVKKTSSHSDVHNNSSTVLVNLGWVAAPARREELPRVHIPASLIIEGIFRTKPTGLLLGTNIEDKGTWPMRIQQLDAKNLAAYLPVLNTSGVIFQQQQSPFVVHYEPVILPPERHQAYALQWGLLAFAVVVISLAASSTKELSHDQP</sequence>
<evidence type="ECO:0000256" key="1">
    <source>
        <dbReference type="RuleBase" id="RU363076"/>
    </source>
</evidence>
<dbReference type="InterPro" id="IPR002994">
    <property type="entry name" value="Surf1/Shy1"/>
</dbReference>
<dbReference type="Proteomes" id="UP001595555">
    <property type="component" value="Unassembled WGS sequence"/>
</dbReference>